<evidence type="ECO:0000256" key="1">
    <source>
        <dbReference type="ARBA" id="ARBA00004123"/>
    </source>
</evidence>
<dbReference type="Pfam" id="PF00249">
    <property type="entry name" value="Myb_DNA-binding"/>
    <property type="match status" value="2"/>
</dbReference>
<dbReference type="InterPro" id="IPR001005">
    <property type="entry name" value="SANT/Myb"/>
</dbReference>
<keyword evidence="2" id="KW-0677">Repeat</keyword>
<reference evidence="8" key="1">
    <citation type="journal article" date="2020" name="Nat. Commun.">
        <title>Genome sequence of the cluster root forming white lupin.</title>
        <authorList>
            <person name="Hufnagel B."/>
            <person name="Marques A."/>
            <person name="Soriano A."/>
            <person name="Marques L."/>
            <person name="Divol F."/>
            <person name="Doumas P."/>
            <person name="Sallet E."/>
            <person name="Mancinotti D."/>
            <person name="Carrere S."/>
            <person name="Marande W."/>
            <person name="Arribat S."/>
            <person name="Keller J."/>
            <person name="Huneau C."/>
            <person name="Blein T."/>
            <person name="Aime D."/>
            <person name="Laguerre M."/>
            <person name="Taylor J."/>
            <person name="Schubert V."/>
            <person name="Nelson M."/>
            <person name="Geu-Flores F."/>
            <person name="Crespi M."/>
            <person name="Gallardo-Guerrero K."/>
            <person name="Delaux P.-M."/>
            <person name="Salse J."/>
            <person name="Berges H."/>
            <person name="Guyot R."/>
            <person name="Gouzy J."/>
            <person name="Peret B."/>
        </authorList>
    </citation>
    <scope>NUCLEOTIDE SEQUENCE [LARGE SCALE GENOMIC DNA]</scope>
    <source>
        <strain evidence="8">cv. Amiga</strain>
    </source>
</reference>
<evidence type="ECO:0000256" key="2">
    <source>
        <dbReference type="ARBA" id="ARBA00022737"/>
    </source>
</evidence>
<evidence type="ECO:0000313" key="8">
    <source>
        <dbReference type="Proteomes" id="UP000447434"/>
    </source>
</evidence>
<dbReference type="InterPro" id="IPR009057">
    <property type="entry name" value="Homeodomain-like_sf"/>
</dbReference>
<comment type="subcellular location">
    <subcellularLocation>
        <location evidence="1">Nucleus</location>
    </subcellularLocation>
</comment>
<organism evidence="7 8">
    <name type="scientific">Lupinus albus</name>
    <name type="common">White lupine</name>
    <name type="synonym">Lupinus termis</name>
    <dbReference type="NCBI Taxonomy" id="3870"/>
    <lineage>
        <taxon>Eukaryota</taxon>
        <taxon>Viridiplantae</taxon>
        <taxon>Streptophyta</taxon>
        <taxon>Embryophyta</taxon>
        <taxon>Tracheophyta</taxon>
        <taxon>Spermatophyta</taxon>
        <taxon>Magnoliopsida</taxon>
        <taxon>eudicotyledons</taxon>
        <taxon>Gunneridae</taxon>
        <taxon>Pentapetalae</taxon>
        <taxon>rosids</taxon>
        <taxon>fabids</taxon>
        <taxon>Fabales</taxon>
        <taxon>Fabaceae</taxon>
        <taxon>Papilionoideae</taxon>
        <taxon>50 kb inversion clade</taxon>
        <taxon>genistoids sensu lato</taxon>
        <taxon>core genistoids</taxon>
        <taxon>Genisteae</taxon>
        <taxon>Lupinus</taxon>
    </lineage>
</organism>
<evidence type="ECO:0000256" key="3">
    <source>
        <dbReference type="ARBA" id="ARBA00023015"/>
    </source>
</evidence>
<dbReference type="AlphaFoldDB" id="A0A6A5P945"/>
<dbReference type="EMBL" id="WOCE01000015">
    <property type="protein sequence ID" value="KAE9598187.1"/>
    <property type="molecule type" value="Genomic_DNA"/>
</dbReference>
<evidence type="ECO:0000256" key="6">
    <source>
        <dbReference type="ARBA" id="ARBA00023242"/>
    </source>
</evidence>
<gene>
    <name evidence="7" type="ORF">Lalb_Chr15g0077861</name>
</gene>
<dbReference type="InterPro" id="IPR017930">
    <property type="entry name" value="Myb_dom"/>
</dbReference>
<evidence type="ECO:0000256" key="5">
    <source>
        <dbReference type="ARBA" id="ARBA00023163"/>
    </source>
</evidence>
<dbReference type="CDD" id="cd00167">
    <property type="entry name" value="SANT"/>
    <property type="match status" value="2"/>
</dbReference>
<keyword evidence="6" id="KW-0539">Nucleus</keyword>
<keyword evidence="3" id="KW-0805">Transcription regulation</keyword>
<dbReference type="Proteomes" id="UP000447434">
    <property type="component" value="Chromosome 15"/>
</dbReference>
<dbReference type="SMART" id="SM00717">
    <property type="entry name" value="SANT"/>
    <property type="match status" value="2"/>
</dbReference>
<dbReference type="FunFam" id="1.10.10.60:FF:000047">
    <property type="entry name" value="Myb transcription factor"/>
    <property type="match status" value="1"/>
</dbReference>
<proteinExistence type="predicted"/>
<evidence type="ECO:0000313" key="7">
    <source>
        <dbReference type="EMBL" id="KAE9598187.1"/>
    </source>
</evidence>
<dbReference type="OrthoDB" id="2143914at2759"/>
<dbReference type="Gene3D" id="1.10.10.60">
    <property type="entry name" value="Homeodomain-like"/>
    <property type="match status" value="2"/>
</dbReference>
<dbReference type="PANTHER" id="PTHR47997">
    <property type="entry name" value="MYB DOMAIN PROTEIN 55"/>
    <property type="match status" value="1"/>
</dbReference>
<dbReference type="SUPFAM" id="SSF46689">
    <property type="entry name" value="Homeodomain-like"/>
    <property type="match status" value="1"/>
</dbReference>
<sequence length="423" mass="47625">MGRHSCCYKQKLRKGLWSPEEDEKLLSHITKHGHGCWSSVPKQAGLERCGKSCRLRWINYLRPDLKRGTFSQQEENLIIELHAMLGNRWSQIAAQLPGRTDNEIKNLWNSSLKKKLRQKGIDLITHKPLSEVENVENKIREQKKVAEELSNELNLMNSESSKSDGASSIATKAYAIEIEGYSSSKIMMTNCSSKDFFLDKFMSSNHENYTNTCQPLDLMGNYPFHMGYASSYVNHSRDNEVGDVRLTSQHSQSGKLDINSEFTSNSINVMSIIPPTTTTSFIPTSFPYKPSLHVPSDDISISTPSFAAAGSYYWEASTSNNSKSSIKTNGSKELTSNNTFMESQVEEAKWYEYFHSPMLMLPSVQNQSSESLCGEIKPATHLVPDTLGAMLPHSTKQQQQPSQNINIFSKDMHKLTSAFGHIE</sequence>
<dbReference type="GO" id="GO:0000976">
    <property type="term" value="F:transcription cis-regulatory region binding"/>
    <property type="evidence" value="ECO:0007669"/>
    <property type="project" value="UniProtKB-ARBA"/>
</dbReference>
<comment type="caution">
    <text evidence="7">The sequence shown here is derived from an EMBL/GenBank/DDBJ whole genome shotgun (WGS) entry which is preliminary data.</text>
</comment>
<dbReference type="PANTHER" id="PTHR47997:SF75">
    <property type="entry name" value="MYB DOMAIN PROTEIN 55"/>
    <property type="match status" value="1"/>
</dbReference>
<keyword evidence="8" id="KW-1185">Reference proteome</keyword>
<dbReference type="FunFam" id="1.10.10.60:FF:000394">
    <property type="entry name" value="MYB transcription factor"/>
    <property type="match status" value="1"/>
</dbReference>
<dbReference type="GO" id="GO:0005634">
    <property type="term" value="C:nucleus"/>
    <property type="evidence" value="ECO:0007669"/>
    <property type="project" value="UniProtKB-SubCell"/>
</dbReference>
<keyword evidence="4" id="KW-0238">DNA-binding</keyword>
<dbReference type="PROSITE" id="PS50090">
    <property type="entry name" value="MYB_LIKE"/>
    <property type="match status" value="2"/>
</dbReference>
<protein>
    <submittedName>
        <fullName evidence="7">Putative transcription factor MYB-HB-like family</fullName>
    </submittedName>
</protein>
<evidence type="ECO:0000256" key="4">
    <source>
        <dbReference type="ARBA" id="ARBA00023125"/>
    </source>
</evidence>
<dbReference type="InterPro" id="IPR051953">
    <property type="entry name" value="Plant_SW-associated_TFs"/>
</dbReference>
<keyword evidence="5" id="KW-0804">Transcription</keyword>
<dbReference type="PROSITE" id="PS51294">
    <property type="entry name" value="HTH_MYB"/>
    <property type="match status" value="2"/>
</dbReference>
<name>A0A6A5P945_LUPAL</name>
<accession>A0A6A5P945</accession>